<dbReference type="Proteomes" id="UP001519287">
    <property type="component" value="Unassembled WGS sequence"/>
</dbReference>
<dbReference type="RefSeq" id="WP_209973815.1">
    <property type="nucleotide sequence ID" value="NZ_JAGGLB010000014.1"/>
</dbReference>
<dbReference type="InterPro" id="IPR036107">
    <property type="entry name" value="CsrA_sf"/>
</dbReference>
<name>A0ABS4IYI1_9BACL</name>
<evidence type="ECO:0000313" key="6">
    <source>
        <dbReference type="Proteomes" id="UP001519287"/>
    </source>
</evidence>
<keyword evidence="2 4" id="KW-0810">Translation regulation</keyword>
<dbReference type="NCBIfam" id="TIGR00202">
    <property type="entry name" value="csrA"/>
    <property type="match status" value="1"/>
</dbReference>
<evidence type="ECO:0000256" key="3">
    <source>
        <dbReference type="ARBA" id="ARBA00022884"/>
    </source>
</evidence>
<protein>
    <recommendedName>
        <fullName evidence="4">Translational regulator CsrA</fullName>
    </recommendedName>
</protein>
<reference evidence="5 6" key="1">
    <citation type="submission" date="2021-03" db="EMBL/GenBank/DDBJ databases">
        <title>Genomic Encyclopedia of Type Strains, Phase IV (KMG-IV): sequencing the most valuable type-strain genomes for metagenomic binning, comparative biology and taxonomic classification.</title>
        <authorList>
            <person name="Goeker M."/>
        </authorList>
    </citation>
    <scope>NUCLEOTIDE SEQUENCE [LARGE SCALE GENOMIC DNA]</scope>
    <source>
        <strain evidence="5 6">DSM 26048</strain>
    </source>
</reference>
<accession>A0ABS4IYI1</accession>
<comment type="caution">
    <text evidence="5">The sequence shown here is derived from an EMBL/GenBank/DDBJ whole genome shotgun (WGS) entry which is preliminary data.</text>
</comment>
<keyword evidence="3 4" id="KW-0694">RNA-binding</keyword>
<evidence type="ECO:0000313" key="5">
    <source>
        <dbReference type="EMBL" id="MBP1992644.1"/>
    </source>
</evidence>
<comment type="function">
    <text evidence="4">A translational regulator that binds mRNA to regulate translation initiation and/or mRNA stability. Usually binds in the 5'-UTR at or near the Shine-Dalgarno sequence preventing ribosome-binding, thus repressing translation. Its main target seems to be the major flagellin gene, while its function is anatagonized by FliW.</text>
</comment>
<proteinExistence type="inferred from homology"/>
<sequence length="76" mass="8492">MLVLSRKKGESIMIGDDIELVILDVGGDSIRVGIVAPKEVEIFRKEIYLTIQSSNEEASLNTLDTTKLQALFKNKR</sequence>
<evidence type="ECO:0000256" key="4">
    <source>
        <dbReference type="HAMAP-Rule" id="MF_00167"/>
    </source>
</evidence>
<comment type="similarity">
    <text evidence="4">Belongs to the CsrA/RsmA family.</text>
</comment>
<dbReference type="PANTHER" id="PTHR34984">
    <property type="entry name" value="CARBON STORAGE REGULATOR"/>
    <property type="match status" value="1"/>
</dbReference>
<organism evidence="5 6">
    <name type="scientific">Paenibacillus eucommiae</name>
    <dbReference type="NCBI Taxonomy" id="1355755"/>
    <lineage>
        <taxon>Bacteria</taxon>
        <taxon>Bacillati</taxon>
        <taxon>Bacillota</taxon>
        <taxon>Bacilli</taxon>
        <taxon>Bacillales</taxon>
        <taxon>Paenibacillaceae</taxon>
        <taxon>Paenibacillus</taxon>
    </lineage>
</organism>
<dbReference type="HAMAP" id="MF_00167">
    <property type="entry name" value="CsrA"/>
    <property type="match status" value="1"/>
</dbReference>
<gene>
    <name evidence="4" type="primary">csrA</name>
    <name evidence="5" type="ORF">J2Z66_004253</name>
</gene>
<keyword evidence="1 4" id="KW-0963">Cytoplasm</keyword>
<comment type="subunit">
    <text evidence="4">Homodimer; the beta-strands of each monomer intercalate to form a hydrophobic core, while the alpha-helices form wings that extend away from the core.</text>
</comment>
<dbReference type="PANTHER" id="PTHR34984:SF1">
    <property type="entry name" value="CARBON STORAGE REGULATOR"/>
    <property type="match status" value="1"/>
</dbReference>
<evidence type="ECO:0000256" key="2">
    <source>
        <dbReference type="ARBA" id="ARBA00022845"/>
    </source>
</evidence>
<dbReference type="NCBIfam" id="NF002469">
    <property type="entry name" value="PRK01712.1"/>
    <property type="match status" value="1"/>
</dbReference>
<dbReference type="Pfam" id="PF02599">
    <property type="entry name" value="CsrA"/>
    <property type="match status" value="1"/>
</dbReference>
<dbReference type="InterPro" id="IPR003751">
    <property type="entry name" value="CsrA"/>
</dbReference>
<keyword evidence="6" id="KW-1185">Reference proteome</keyword>
<dbReference type="EMBL" id="JAGGLB010000014">
    <property type="protein sequence ID" value="MBP1992644.1"/>
    <property type="molecule type" value="Genomic_DNA"/>
</dbReference>
<keyword evidence="4" id="KW-0678">Repressor</keyword>
<comment type="subcellular location">
    <subcellularLocation>
        <location evidence="4">Cytoplasm</location>
    </subcellularLocation>
</comment>
<dbReference type="SUPFAM" id="SSF117130">
    <property type="entry name" value="CsrA-like"/>
    <property type="match status" value="1"/>
</dbReference>
<dbReference type="Gene3D" id="2.60.40.4380">
    <property type="entry name" value="Translational regulator CsrA"/>
    <property type="match status" value="1"/>
</dbReference>
<keyword evidence="4" id="KW-1005">Bacterial flagellum biogenesis</keyword>
<evidence type="ECO:0000256" key="1">
    <source>
        <dbReference type="ARBA" id="ARBA00022490"/>
    </source>
</evidence>